<dbReference type="GeneID" id="35117008"/>
<evidence type="ECO:0000313" key="1">
    <source>
        <dbReference type="EMBL" id="ATX61913.1"/>
    </source>
</evidence>
<dbReference type="AlphaFoldDB" id="A0A2H4QC02"/>
<accession>A0A2H4QC02</accession>
<gene>
    <name evidence="2" type="primary">orf146</name>
</gene>
<name>A0A2H4QC02_9TREE</name>
<dbReference type="RefSeq" id="YP_009445635.1">
    <property type="nucleotide sequence ID" value="NC_036422.1"/>
</dbReference>
<geneLocation type="mitochondrion" evidence="2"/>
<evidence type="ECO:0000313" key="2">
    <source>
        <dbReference type="EMBL" id="ATX62118.1"/>
    </source>
</evidence>
<dbReference type="EMBL" id="MF422647">
    <property type="protein sequence ID" value="ATX61913.1"/>
    <property type="molecule type" value="Genomic_DNA"/>
</dbReference>
<proteinExistence type="predicted"/>
<sequence>MYSQSAGKCEIRNYHTPQRSHVGYHSEWTLSHCGRRYDLSLLWKNRGTSDVDSSYPLGAQAKKGSAVRRLKRYVSWVQYDVSQYGFYLPHGKIINTRWIFSTKGLRSVFLWCTNCWITIWHRWVATNIKDKRWKHLSDWSLLVEII</sequence>
<organism evidence="2">
    <name type="scientific">Tremella fuciformis</name>
    <dbReference type="NCBI Taxonomy" id="64657"/>
    <lineage>
        <taxon>Eukaryota</taxon>
        <taxon>Fungi</taxon>
        <taxon>Dikarya</taxon>
        <taxon>Basidiomycota</taxon>
        <taxon>Agaricomycotina</taxon>
        <taxon>Tremellomycetes</taxon>
        <taxon>Tremellales</taxon>
        <taxon>Tremellaceae</taxon>
        <taxon>Tremella</taxon>
    </lineage>
</organism>
<protein>
    <submittedName>
        <fullName evidence="2">Uncharacterized protein</fullName>
    </submittedName>
</protein>
<keyword evidence="2" id="KW-0496">Mitochondrion</keyword>
<dbReference type="EMBL" id="MF422656">
    <property type="protein sequence ID" value="ATX62118.1"/>
    <property type="molecule type" value="Genomic_DNA"/>
</dbReference>
<reference evidence="2" key="1">
    <citation type="submission" date="2017-06" db="EMBL/GenBank/DDBJ databases">
        <title>Intra-specific comparison of mitochondrial genome in Tremella fuciformis suggests a gene evolution hypothesis that the N-terminal was replaced by exogenetic one.</title>
        <authorList>
            <person name="Deng Y."/>
            <person name="Ming R."/>
            <person name="Xie B."/>
        </authorList>
    </citation>
    <scope>NUCLEOTIDE SEQUENCE</scope>
    <source>
        <strain evidence="1">TF01</strain>
        <strain evidence="2">TF15</strain>
    </source>
</reference>